<dbReference type="Proteomes" id="UP000660729">
    <property type="component" value="Unassembled WGS sequence"/>
</dbReference>
<feature type="compositionally biased region" description="Polar residues" evidence="1">
    <location>
        <begin position="155"/>
        <end position="164"/>
    </location>
</feature>
<dbReference type="AlphaFoldDB" id="A0A8H6VIW0"/>
<feature type="domain" description="DUF6604" evidence="2">
    <location>
        <begin position="192"/>
        <end position="372"/>
    </location>
</feature>
<feature type="compositionally biased region" description="Low complexity" evidence="1">
    <location>
        <begin position="165"/>
        <end position="180"/>
    </location>
</feature>
<dbReference type="InterPro" id="IPR046539">
    <property type="entry name" value="DUF6604"/>
</dbReference>
<name>A0A8H6VIW0_9PEZI</name>
<comment type="caution">
    <text evidence="3">The sequence shown here is derived from an EMBL/GenBank/DDBJ whole genome shotgun (WGS) entry which is preliminary data.</text>
</comment>
<feature type="compositionally biased region" description="Low complexity" evidence="1">
    <location>
        <begin position="196"/>
        <end position="213"/>
    </location>
</feature>
<organism evidence="3 4">
    <name type="scientific">Pseudocercospora fuligena</name>
    <dbReference type="NCBI Taxonomy" id="685502"/>
    <lineage>
        <taxon>Eukaryota</taxon>
        <taxon>Fungi</taxon>
        <taxon>Dikarya</taxon>
        <taxon>Ascomycota</taxon>
        <taxon>Pezizomycotina</taxon>
        <taxon>Dothideomycetes</taxon>
        <taxon>Dothideomycetidae</taxon>
        <taxon>Mycosphaerellales</taxon>
        <taxon>Mycosphaerellaceae</taxon>
        <taxon>Pseudocercospora</taxon>
    </lineage>
</organism>
<feature type="region of interest" description="Disordered" evidence="1">
    <location>
        <begin position="90"/>
        <end position="245"/>
    </location>
</feature>
<evidence type="ECO:0000313" key="4">
    <source>
        <dbReference type="Proteomes" id="UP000660729"/>
    </source>
</evidence>
<sequence length="379" mass="41748">MLGMHVKVRQIGRGYLASHSPLQIFCNTHNIYQHRFWRIVPTMPPILSARAQEIIRGEVRAQGYTDVDVDISLTANTNALGHQVQPHTATYHAYTPSPGAPPASSGLSPGVLSGITLRRPQQPHQMTNARSSQAPLQTVQQPARTTPLPDAHSTVDASSQAVLNANTRQPAQQPRQPTNAHSPRLSAGYVPPHLRNSLSSAAPQASNAPPSRNLRGNTQRPVQQAPRSTYTRVAPTSTAPTSNESITIRMRVGPNVAQYHAVGEIWRGFIDGEAWEIMSNGELETSSESVRGIVRRARAVLNHSERRIYVPPEVVRALSEDLQLRELVSTEYQRLSINAHPNSPIEESNRSHRYFQGCMRQILALLQRHVGTVTRLGGN</sequence>
<proteinExistence type="predicted"/>
<reference evidence="3" key="1">
    <citation type="submission" date="2020-04" db="EMBL/GenBank/DDBJ databases">
        <title>Draft genome resource of the tomato pathogen Pseudocercospora fuligena.</title>
        <authorList>
            <person name="Zaccaron A."/>
        </authorList>
    </citation>
    <scope>NUCLEOTIDE SEQUENCE</scope>
    <source>
        <strain evidence="3">PF001</strain>
    </source>
</reference>
<dbReference type="Pfam" id="PF20253">
    <property type="entry name" value="DUF6604"/>
    <property type="match status" value="1"/>
</dbReference>
<keyword evidence="4" id="KW-1185">Reference proteome</keyword>
<evidence type="ECO:0000313" key="3">
    <source>
        <dbReference type="EMBL" id="KAF7194113.1"/>
    </source>
</evidence>
<gene>
    <name evidence="3" type="ORF">HII31_04634</name>
</gene>
<evidence type="ECO:0000256" key="1">
    <source>
        <dbReference type="SAM" id="MobiDB-lite"/>
    </source>
</evidence>
<evidence type="ECO:0000259" key="2">
    <source>
        <dbReference type="Pfam" id="PF20253"/>
    </source>
</evidence>
<accession>A0A8H6VIW0</accession>
<protein>
    <recommendedName>
        <fullName evidence="2">DUF6604 domain-containing protein</fullName>
    </recommendedName>
</protein>
<dbReference type="EMBL" id="JABCIY010000066">
    <property type="protein sequence ID" value="KAF7194113.1"/>
    <property type="molecule type" value="Genomic_DNA"/>
</dbReference>
<feature type="compositionally biased region" description="Polar residues" evidence="1">
    <location>
        <begin position="122"/>
        <end position="144"/>
    </location>
</feature>
<feature type="compositionally biased region" description="Polar residues" evidence="1">
    <location>
        <begin position="214"/>
        <end position="245"/>
    </location>
</feature>
<dbReference type="OrthoDB" id="10631193at2759"/>
<feature type="compositionally biased region" description="Low complexity" evidence="1">
    <location>
        <begin position="102"/>
        <end position="114"/>
    </location>
</feature>